<dbReference type="EMBL" id="CACRXK020000340">
    <property type="protein sequence ID" value="CAB3980967.1"/>
    <property type="molecule type" value="Genomic_DNA"/>
</dbReference>
<dbReference type="Proteomes" id="UP001152795">
    <property type="component" value="Unassembled WGS sequence"/>
</dbReference>
<comment type="caution">
    <text evidence="1">The sequence shown here is derived from an EMBL/GenBank/DDBJ whole genome shotgun (WGS) entry which is preliminary data.</text>
</comment>
<protein>
    <submittedName>
        <fullName evidence="1">Uncharacterized protein</fullName>
    </submittedName>
</protein>
<dbReference type="OrthoDB" id="10070846at2759"/>
<accession>A0A6S7FT13</accession>
<keyword evidence="2" id="KW-1185">Reference proteome</keyword>
<gene>
    <name evidence="1" type="ORF">PACLA_8A045051</name>
</gene>
<evidence type="ECO:0000313" key="2">
    <source>
        <dbReference type="Proteomes" id="UP001152795"/>
    </source>
</evidence>
<organism evidence="1 2">
    <name type="scientific">Paramuricea clavata</name>
    <name type="common">Red gorgonian</name>
    <name type="synonym">Violescent sea-whip</name>
    <dbReference type="NCBI Taxonomy" id="317549"/>
    <lineage>
        <taxon>Eukaryota</taxon>
        <taxon>Metazoa</taxon>
        <taxon>Cnidaria</taxon>
        <taxon>Anthozoa</taxon>
        <taxon>Octocorallia</taxon>
        <taxon>Malacalcyonacea</taxon>
        <taxon>Plexauridae</taxon>
        <taxon>Paramuricea</taxon>
    </lineage>
</organism>
<name>A0A6S7FT13_PARCT</name>
<evidence type="ECO:0000313" key="1">
    <source>
        <dbReference type="EMBL" id="CAB3980967.1"/>
    </source>
</evidence>
<proteinExistence type="predicted"/>
<dbReference type="AlphaFoldDB" id="A0A6S7FT13"/>
<reference evidence="1" key="1">
    <citation type="submission" date="2020-04" db="EMBL/GenBank/DDBJ databases">
        <authorList>
            <person name="Alioto T."/>
            <person name="Alioto T."/>
            <person name="Gomez Garrido J."/>
        </authorList>
    </citation>
    <scope>NUCLEOTIDE SEQUENCE</scope>
    <source>
        <strain evidence="1">A484AB</strain>
    </source>
</reference>
<sequence>MGKYLESLFLRQHNQLGHAEQCFVDNHKKEIVEQIMHVIDCEAYMISKGCVYLREISVYRMYDHVTMIYQVYMPSVSFNEKSKYQVKKIHGLPVVRTKRMGDFLLYLEVWELLCNEFIRSADLVAYKSGTIERDLLRRLGTKGINIEILGCAKYIDLITKYGILPVRCQYHNPGDYHCSRHEVQIFARYLTELLIDTSSSGNMYKLVPMWDDVQRKAHEYNYYTLCG</sequence>